<name>A0ABQ2NFB2_9ACTN</name>
<organism evidence="2 3">
    <name type="scientific">Nocardioides phosphati</name>
    <dbReference type="NCBI Taxonomy" id="1867775"/>
    <lineage>
        <taxon>Bacteria</taxon>
        <taxon>Bacillati</taxon>
        <taxon>Actinomycetota</taxon>
        <taxon>Actinomycetes</taxon>
        <taxon>Propionibacteriales</taxon>
        <taxon>Nocardioidaceae</taxon>
        <taxon>Nocardioides</taxon>
    </lineage>
</organism>
<keyword evidence="1" id="KW-0812">Transmembrane</keyword>
<dbReference type="Proteomes" id="UP000655410">
    <property type="component" value="Unassembled WGS sequence"/>
</dbReference>
<keyword evidence="1" id="KW-0472">Membrane</keyword>
<feature type="transmembrane region" description="Helical" evidence="1">
    <location>
        <begin position="78"/>
        <end position="106"/>
    </location>
</feature>
<evidence type="ECO:0000313" key="2">
    <source>
        <dbReference type="EMBL" id="GGO94399.1"/>
    </source>
</evidence>
<accession>A0ABQ2NFB2</accession>
<keyword evidence="3" id="KW-1185">Reference proteome</keyword>
<evidence type="ECO:0000256" key="1">
    <source>
        <dbReference type="SAM" id="Phobius"/>
    </source>
</evidence>
<protein>
    <submittedName>
        <fullName evidence="2">Uncharacterized protein</fullName>
    </submittedName>
</protein>
<dbReference type="EMBL" id="BMNI01000020">
    <property type="protein sequence ID" value="GGO94399.1"/>
    <property type="molecule type" value="Genomic_DNA"/>
</dbReference>
<proteinExistence type="predicted"/>
<gene>
    <name evidence="2" type="ORF">GCM10011584_35340</name>
</gene>
<sequence>MGAAQGWGGVLPILRQPAARTLHGFLWRRRVTNHDPGTPSPIKRRKEEAMTSIMRTATEACAAAAASVTAHVVMAVPVWVICLLIVIGLALKFIVDLVVAATPLLVAREETRRAVLLRSAAAPESPSIASALSGVAAMMRRC</sequence>
<comment type="caution">
    <text evidence="2">The sequence shown here is derived from an EMBL/GenBank/DDBJ whole genome shotgun (WGS) entry which is preliminary data.</text>
</comment>
<reference evidence="3" key="1">
    <citation type="journal article" date="2019" name="Int. J. Syst. Evol. Microbiol.">
        <title>The Global Catalogue of Microorganisms (GCM) 10K type strain sequencing project: providing services to taxonomists for standard genome sequencing and annotation.</title>
        <authorList>
            <consortium name="The Broad Institute Genomics Platform"/>
            <consortium name="The Broad Institute Genome Sequencing Center for Infectious Disease"/>
            <person name="Wu L."/>
            <person name="Ma J."/>
        </authorList>
    </citation>
    <scope>NUCLEOTIDE SEQUENCE [LARGE SCALE GENOMIC DNA]</scope>
    <source>
        <strain evidence="3">CGMCC 4.7371</strain>
    </source>
</reference>
<keyword evidence="1" id="KW-1133">Transmembrane helix</keyword>
<evidence type="ECO:0000313" key="3">
    <source>
        <dbReference type="Proteomes" id="UP000655410"/>
    </source>
</evidence>